<dbReference type="Proteomes" id="UP001595912">
    <property type="component" value="Unassembled WGS sequence"/>
</dbReference>
<organism evidence="1 2">
    <name type="scientific">Dactylosporangium cerinum</name>
    <dbReference type="NCBI Taxonomy" id="1434730"/>
    <lineage>
        <taxon>Bacteria</taxon>
        <taxon>Bacillati</taxon>
        <taxon>Actinomycetota</taxon>
        <taxon>Actinomycetes</taxon>
        <taxon>Micromonosporales</taxon>
        <taxon>Micromonosporaceae</taxon>
        <taxon>Dactylosporangium</taxon>
    </lineage>
</organism>
<evidence type="ECO:0000313" key="2">
    <source>
        <dbReference type="Proteomes" id="UP001595912"/>
    </source>
</evidence>
<dbReference type="RefSeq" id="WP_380117737.1">
    <property type="nucleotide sequence ID" value="NZ_JBHSIU010000029.1"/>
</dbReference>
<keyword evidence="2" id="KW-1185">Reference proteome</keyword>
<reference evidence="2" key="1">
    <citation type="journal article" date="2019" name="Int. J. Syst. Evol. Microbiol.">
        <title>The Global Catalogue of Microorganisms (GCM) 10K type strain sequencing project: providing services to taxonomists for standard genome sequencing and annotation.</title>
        <authorList>
            <consortium name="The Broad Institute Genomics Platform"/>
            <consortium name="The Broad Institute Genome Sequencing Center for Infectious Disease"/>
            <person name="Wu L."/>
            <person name="Ma J."/>
        </authorList>
    </citation>
    <scope>NUCLEOTIDE SEQUENCE [LARGE SCALE GENOMIC DNA]</scope>
    <source>
        <strain evidence="2">CGMCC 4.7152</strain>
    </source>
</reference>
<protein>
    <submittedName>
        <fullName evidence="1">Uncharacterized protein</fullName>
    </submittedName>
</protein>
<gene>
    <name evidence="1" type="ORF">ACFPIJ_24980</name>
</gene>
<proteinExistence type="predicted"/>
<evidence type="ECO:0000313" key="1">
    <source>
        <dbReference type="EMBL" id="MFC5001081.1"/>
    </source>
</evidence>
<comment type="caution">
    <text evidence="1">The sequence shown here is derived from an EMBL/GenBank/DDBJ whole genome shotgun (WGS) entry which is preliminary data.</text>
</comment>
<name>A0ABV9W268_9ACTN</name>
<dbReference type="EMBL" id="JBHSIU010000029">
    <property type="protein sequence ID" value="MFC5001081.1"/>
    <property type="molecule type" value="Genomic_DNA"/>
</dbReference>
<accession>A0ABV9W268</accession>
<sequence>MNGELLPGWEALTATVPDLTTPMRRYLQQLDCIRTVADEYFAVTEKVESLYQQGKPLPADTIGPHMARLRREHTASFARFIFLLDGDTDGELFQPSPTP</sequence>